<proteinExistence type="predicted"/>
<dbReference type="Gene3D" id="2.10.260.10">
    <property type="match status" value="1"/>
</dbReference>
<dbReference type="Pfam" id="PF04014">
    <property type="entry name" value="MazE_antitoxin"/>
    <property type="match status" value="1"/>
</dbReference>
<name>A0A2L1U7K5_9BACL</name>
<gene>
    <name evidence="3" type="primary">mazE_2</name>
    <name evidence="3" type="ORF">ERICIII_04899</name>
</gene>
<evidence type="ECO:0000256" key="1">
    <source>
        <dbReference type="PROSITE-ProRule" id="PRU01076"/>
    </source>
</evidence>
<dbReference type="AlphaFoldDB" id="A0A2L1U7K5"/>
<accession>A0A2L1U7K5</accession>
<dbReference type="InterPro" id="IPR007159">
    <property type="entry name" value="SpoVT-AbrB_dom"/>
</dbReference>
<dbReference type="SMART" id="SM00966">
    <property type="entry name" value="SpoVT_AbrB"/>
    <property type="match status" value="1"/>
</dbReference>
<evidence type="ECO:0000313" key="3">
    <source>
        <dbReference type="EMBL" id="AVF28901.1"/>
    </source>
</evidence>
<dbReference type="PANTHER" id="PTHR40516">
    <property type="entry name" value="ANTITOXIN CHPS-RELATED"/>
    <property type="match status" value="1"/>
</dbReference>
<geneLocation type="plasmid" evidence="3">
    <name>unnamed1</name>
</geneLocation>
<dbReference type="InterPro" id="IPR037914">
    <property type="entry name" value="SpoVT-AbrB_sf"/>
</dbReference>
<keyword evidence="3" id="KW-0614">Plasmid</keyword>
<keyword evidence="1" id="KW-0238">DNA-binding</keyword>
<sequence length="89" mass="10149">MGKGEERVIVMSTLVRKWGNSLALRIPRHFAESLNLHEGSEVELKLTEDCLSVKPKKRKYTLEELCASIKDGNQHDLIDFGKPVGEEIW</sequence>
<evidence type="ECO:0000259" key="2">
    <source>
        <dbReference type="PROSITE" id="PS51740"/>
    </source>
</evidence>
<feature type="domain" description="SpoVT-AbrB" evidence="2">
    <location>
        <begin position="13"/>
        <end position="58"/>
    </location>
</feature>
<evidence type="ECO:0000313" key="4">
    <source>
        <dbReference type="Proteomes" id="UP000239833"/>
    </source>
</evidence>
<dbReference type="Proteomes" id="UP000239833">
    <property type="component" value="Plasmid unnamed1"/>
</dbReference>
<dbReference type="GO" id="GO:0097351">
    <property type="term" value="F:toxin sequestering activity"/>
    <property type="evidence" value="ECO:0007669"/>
    <property type="project" value="InterPro"/>
</dbReference>
<protein>
    <submittedName>
        <fullName evidence="3">Antitoxin MazE</fullName>
    </submittedName>
</protein>
<dbReference type="PANTHER" id="PTHR40516:SF1">
    <property type="entry name" value="ANTITOXIN CHPS-RELATED"/>
    <property type="match status" value="1"/>
</dbReference>
<reference evidence="4" key="1">
    <citation type="submission" date="2017-02" db="EMBL/GenBank/DDBJ databases">
        <title>Delineation of Paenibacillus larvae strains originating from foulbrood outbreaks.</title>
        <authorList>
            <person name="Beims H."/>
            <person name="Bunk B."/>
            <person name="Sproeer C."/>
            <person name="Mohr K.I."/>
            <person name="Pradella S."/>
            <person name="Guenther G."/>
            <person name="Rohde M."/>
            <person name="von der Ohe W."/>
            <person name="Steinert M."/>
        </authorList>
    </citation>
    <scope>NUCLEOTIDE SEQUENCE [LARGE SCALE GENOMIC DNA]</scope>
    <source>
        <strain evidence="4">Eric_III</strain>
        <plasmid evidence="4">Plasmid unnamed1</plasmid>
    </source>
</reference>
<dbReference type="GO" id="GO:0003677">
    <property type="term" value="F:DNA binding"/>
    <property type="evidence" value="ECO:0007669"/>
    <property type="project" value="UniProtKB-UniRule"/>
</dbReference>
<dbReference type="PROSITE" id="PS51740">
    <property type="entry name" value="SPOVT_ABRB"/>
    <property type="match status" value="1"/>
</dbReference>
<organism evidence="3 4">
    <name type="scientific">Paenibacillus larvae subsp. larvae</name>
    <dbReference type="NCBI Taxonomy" id="147375"/>
    <lineage>
        <taxon>Bacteria</taxon>
        <taxon>Bacillati</taxon>
        <taxon>Bacillota</taxon>
        <taxon>Bacilli</taxon>
        <taxon>Bacillales</taxon>
        <taxon>Paenibacillaceae</taxon>
        <taxon>Paenibacillus</taxon>
    </lineage>
</organism>
<dbReference type="SUPFAM" id="SSF89447">
    <property type="entry name" value="AbrB/MazE/MraZ-like"/>
    <property type="match status" value="1"/>
</dbReference>
<dbReference type="InterPro" id="IPR039052">
    <property type="entry name" value="Antitox_PemI-like"/>
</dbReference>
<dbReference type="RefSeq" id="WP_238142994.1">
    <property type="nucleotide sequence ID" value="NZ_CP019656.1"/>
</dbReference>
<dbReference type="EMBL" id="CP019656">
    <property type="protein sequence ID" value="AVF28901.1"/>
    <property type="molecule type" value="Genomic_DNA"/>
</dbReference>